<accession>A0AAE0H2U2</accession>
<keyword evidence="2" id="KW-1185">Reference proteome</keyword>
<protein>
    <submittedName>
        <fullName evidence="1">Uncharacterized protein</fullName>
    </submittedName>
</protein>
<dbReference type="InterPro" id="IPR009003">
    <property type="entry name" value="Peptidase_S1_PA"/>
</dbReference>
<proteinExistence type="predicted"/>
<dbReference type="GO" id="GO:0016485">
    <property type="term" value="P:protein processing"/>
    <property type="evidence" value="ECO:0007669"/>
    <property type="project" value="InterPro"/>
</dbReference>
<dbReference type="PANTHER" id="PTHR21004:SF0">
    <property type="entry name" value="PEROXISOMAL LEADER PEPTIDE-PROCESSING PROTEASE"/>
    <property type="match status" value="1"/>
</dbReference>
<evidence type="ECO:0000313" key="1">
    <source>
        <dbReference type="EMBL" id="KAK3288837.1"/>
    </source>
</evidence>
<organism evidence="1 2">
    <name type="scientific">Cymbomonas tetramitiformis</name>
    <dbReference type="NCBI Taxonomy" id="36881"/>
    <lineage>
        <taxon>Eukaryota</taxon>
        <taxon>Viridiplantae</taxon>
        <taxon>Chlorophyta</taxon>
        <taxon>Pyramimonadophyceae</taxon>
        <taxon>Pyramimonadales</taxon>
        <taxon>Pyramimonadaceae</taxon>
        <taxon>Cymbomonas</taxon>
    </lineage>
</organism>
<evidence type="ECO:0000313" key="2">
    <source>
        <dbReference type="Proteomes" id="UP001190700"/>
    </source>
</evidence>
<comment type="caution">
    <text evidence="1">The sequence shown here is derived from an EMBL/GenBank/DDBJ whole genome shotgun (WGS) entry which is preliminary data.</text>
</comment>
<dbReference type="EMBL" id="LGRX02000343">
    <property type="protein sequence ID" value="KAK3288837.1"/>
    <property type="molecule type" value="Genomic_DNA"/>
</dbReference>
<dbReference type="Gene3D" id="2.40.10.10">
    <property type="entry name" value="Trypsin-like serine proteases"/>
    <property type="match status" value="1"/>
</dbReference>
<dbReference type="InterPro" id="IPR039245">
    <property type="entry name" value="TYSND1/DEG15"/>
</dbReference>
<name>A0AAE0H2U2_9CHLO</name>
<dbReference type="Pfam" id="PF13365">
    <property type="entry name" value="Trypsin_2"/>
    <property type="match status" value="1"/>
</dbReference>
<dbReference type="InterPro" id="IPR043504">
    <property type="entry name" value="Peptidase_S1_PA_chymotrypsin"/>
</dbReference>
<reference evidence="1 2" key="1">
    <citation type="journal article" date="2015" name="Genome Biol. Evol.">
        <title>Comparative Genomics of a Bacterivorous Green Alga Reveals Evolutionary Causalities and Consequences of Phago-Mixotrophic Mode of Nutrition.</title>
        <authorList>
            <person name="Burns J.A."/>
            <person name="Paasch A."/>
            <person name="Narechania A."/>
            <person name="Kim E."/>
        </authorList>
    </citation>
    <scope>NUCLEOTIDE SEQUENCE [LARGE SCALE GENOMIC DNA]</scope>
    <source>
        <strain evidence="1 2">PLY_AMNH</strain>
    </source>
</reference>
<dbReference type="SUPFAM" id="SSF50494">
    <property type="entry name" value="Trypsin-like serine proteases"/>
    <property type="match status" value="1"/>
</dbReference>
<dbReference type="GO" id="GO:0005777">
    <property type="term" value="C:peroxisome"/>
    <property type="evidence" value="ECO:0007669"/>
    <property type="project" value="InterPro"/>
</dbReference>
<sequence>MGPIAKAAQSASVLVCVGGHDPSNQIHRSQPFYASEGDTTTISTSGLIFSHDTQSQKAYVLVLKTALQPFVSNASEHFDSPEALRGDEAAPSLMRPDAFLRVLCTAQTDKGKSVVSWRSARALHVIQLSGVREALQRLVKAQESGAWRIGWAVEGTGGLLRLPVEAQIQHAGTLVVLEVDCGDDTFQLTETASLQGAKLEPGSQVVSSGSPFGLLAPRHFAHSLTWGHVSNLWPSVDGFGNSLLMLDIRVLPGMEGGPVLDERGALIGLLLPPLLNTSTRTEIPLAISFEELLRSLRTFFAANTAQSDFWRSLKMWTRSTAGRRQARLGDHV</sequence>
<dbReference type="GO" id="GO:0004252">
    <property type="term" value="F:serine-type endopeptidase activity"/>
    <property type="evidence" value="ECO:0007669"/>
    <property type="project" value="InterPro"/>
</dbReference>
<dbReference type="Proteomes" id="UP001190700">
    <property type="component" value="Unassembled WGS sequence"/>
</dbReference>
<dbReference type="AlphaFoldDB" id="A0AAE0H2U2"/>
<gene>
    <name evidence="1" type="ORF">CYMTET_3701</name>
</gene>
<dbReference type="PANTHER" id="PTHR21004">
    <property type="entry name" value="SERINE PROTEASE-RELATED"/>
    <property type="match status" value="1"/>
</dbReference>